<feature type="transmembrane region" description="Helical" evidence="7">
    <location>
        <begin position="102"/>
        <end position="123"/>
    </location>
</feature>
<feature type="region of interest" description="Disordered" evidence="6">
    <location>
        <begin position="29"/>
        <end position="48"/>
    </location>
</feature>
<organism evidence="9 10">
    <name type="scientific">Hydra vulgaris</name>
    <name type="common">Hydra</name>
    <name type="synonym">Hydra attenuata</name>
    <dbReference type="NCBI Taxonomy" id="6087"/>
    <lineage>
        <taxon>Eukaryota</taxon>
        <taxon>Metazoa</taxon>
        <taxon>Cnidaria</taxon>
        <taxon>Hydrozoa</taxon>
        <taxon>Hydroidolina</taxon>
        <taxon>Anthoathecata</taxon>
        <taxon>Aplanulata</taxon>
        <taxon>Hydridae</taxon>
        <taxon>Hydra</taxon>
    </lineage>
</organism>
<evidence type="ECO:0000313" key="10">
    <source>
        <dbReference type="RefSeq" id="XP_065676620.1"/>
    </source>
</evidence>
<dbReference type="PANTHER" id="PTHR22776">
    <property type="entry name" value="MARVEL-CONTAINING POTENTIAL LIPID RAFT-ASSOCIATED PROTEIN"/>
    <property type="match status" value="1"/>
</dbReference>
<accession>A0ABM4DPV3</accession>
<name>A0ABM4DPV3_HYDVU</name>
<evidence type="ECO:0000256" key="4">
    <source>
        <dbReference type="ARBA" id="ARBA00023136"/>
    </source>
</evidence>
<keyword evidence="3 7" id="KW-1133">Transmembrane helix</keyword>
<keyword evidence="4 5" id="KW-0472">Membrane</keyword>
<evidence type="ECO:0000256" key="1">
    <source>
        <dbReference type="ARBA" id="ARBA00004141"/>
    </source>
</evidence>
<feature type="transmembrane region" description="Helical" evidence="7">
    <location>
        <begin position="169"/>
        <end position="189"/>
    </location>
</feature>
<keyword evidence="9" id="KW-1185">Reference proteome</keyword>
<gene>
    <name evidence="10" type="primary">LOC100207927</name>
</gene>
<sequence>MVISYLSYIKNFCISIICAARRHASNDSRDTRSIMSSQPTKKPNDKKNAIKLDMKPNMRFVCSPPGILLIINKILLLIAWLIIARWKSQSTLSSLISNSVSFFMATTVIPWLIIVVLFLLYLFNVTTKIPINWPLTLLVHCIFWVILIMISSIIIAINARKHHEPGLAASSAFGFISCLGLSIEGIFHFTEYRS</sequence>
<evidence type="ECO:0000256" key="7">
    <source>
        <dbReference type="SAM" id="Phobius"/>
    </source>
</evidence>
<dbReference type="RefSeq" id="XP_065676620.1">
    <property type="nucleotide sequence ID" value="XM_065820548.1"/>
</dbReference>
<dbReference type="Proteomes" id="UP001652625">
    <property type="component" value="Chromosome 15"/>
</dbReference>
<evidence type="ECO:0000259" key="8">
    <source>
        <dbReference type="PROSITE" id="PS51225"/>
    </source>
</evidence>
<dbReference type="InterPro" id="IPR008253">
    <property type="entry name" value="Marvel"/>
</dbReference>
<dbReference type="Pfam" id="PF01284">
    <property type="entry name" value="MARVEL"/>
    <property type="match status" value="1"/>
</dbReference>
<evidence type="ECO:0000313" key="9">
    <source>
        <dbReference type="Proteomes" id="UP001652625"/>
    </source>
</evidence>
<evidence type="ECO:0000256" key="3">
    <source>
        <dbReference type="ARBA" id="ARBA00022989"/>
    </source>
</evidence>
<feature type="transmembrane region" description="Helical" evidence="7">
    <location>
        <begin position="135"/>
        <end position="157"/>
    </location>
</feature>
<comment type="subcellular location">
    <subcellularLocation>
        <location evidence="1">Membrane</location>
        <topology evidence="1">Multi-pass membrane protein</topology>
    </subcellularLocation>
</comment>
<evidence type="ECO:0000256" key="2">
    <source>
        <dbReference type="ARBA" id="ARBA00022692"/>
    </source>
</evidence>
<evidence type="ECO:0000256" key="5">
    <source>
        <dbReference type="PROSITE-ProRule" id="PRU00581"/>
    </source>
</evidence>
<feature type="domain" description="MARVEL" evidence="8">
    <location>
        <begin position="60"/>
        <end position="193"/>
    </location>
</feature>
<dbReference type="GeneID" id="100207927"/>
<evidence type="ECO:0000256" key="6">
    <source>
        <dbReference type="SAM" id="MobiDB-lite"/>
    </source>
</evidence>
<keyword evidence="2 5" id="KW-0812">Transmembrane</keyword>
<protein>
    <submittedName>
        <fullName evidence="10">Plasmolipin isoform X2</fullName>
    </submittedName>
</protein>
<dbReference type="PANTHER" id="PTHR22776:SF49">
    <property type="entry name" value="MARVEL DOMAIN-CONTAINING PROTEIN"/>
    <property type="match status" value="1"/>
</dbReference>
<dbReference type="InterPro" id="IPR050578">
    <property type="entry name" value="MARVEL-CKLF_proteins"/>
</dbReference>
<proteinExistence type="predicted"/>
<reference evidence="10" key="1">
    <citation type="submission" date="2025-08" db="UniProtKB">
        <authorList>
            <consortium name="RefSeq"/>
        </authorList>
    </citation>
    <scope>IDENTIFICATION</scope>
</reference>
<dbReference type="PROSITE" id="PS51225">
    <property type="entry name" value="MARVEL"/>
    <property type="match status" value="1"/>
</dbReference>
<feature type="transmembrane region" description="Helical" evidence="7">
    <location>
        <begin position="60"/>
        <end position="82"/>
    </location>
</feature>